<accession>X1VSI6</accession>
<protein>
    <recommendedName>
        <fullName evidence="2">Helix-turn-helix domain-containing protein</fullName>
    </recommendedName>
</protein>
<organism evidence="1">
    <name type="scientific">marine sediment metagenome</name>
    <dbReference type="NCBI Taxonomy" id="412755"/>
    <lineage>
        <taxon>unclassified sequences</taxon>
        <taxon>metagenomes</taxon>
        <taxon>ecological metagenomes</taxon>
    </lineage>
</organism>
<feature type="non-terminal residue" evidence="1">
    <location>
        <position position="77"/>
    </location>
</feature>
<evidence type="ECO:0000313" key="1">
    <source>
        <dbReference type="EMBL" id="GAJ12705.1"/>
    </source>
</evidence>
<proteinExistence type="predicted"/>
<comment type="caution">
    <text evidence="1">The sequence shown here is derived from an EMBL/GenBank/DDBJ whole genome shotgun (WGS) entry which is preliminary data.</text>
</comment>
<sequence length="77" mass="9121">MKKENYQNKPGRERKEGYIIVLHYFLKKWVKILGVGPVVLYQELLTYCHKGKYVAWPTIDSLCEQMGIAKTTLLRYQ</sequence>
<name>X1VSI6_9ZZZZ</name>
<reference evidence="1" key="1">
    <citation type="journal article" date="2014" name="Front. Microbiol.">
        <title>High frequency of phylogenetically diverse reductive dehalogenase-homologous genes in deep subseafloor sedimentary metagenomes.</title>
        <authorList>
            <person name="Kawai M."/>
            <person name="Futagami T."/>
            <person name="Toyoda A."/>
            <person name="Takaki Y."/>
            <person name="Nishi S."/>
            <person name="Hori S."/>
            <person name="Arai W."/>
            <person name="Tsubouchi T."/>
            <person name="Morono Y."/>
            <person name="Uchiyama I."/>
            <person name="Ito T."/>
            <person name="Fujiyama A."/>
            <person name="Inagaki F."/>
            <person name="Takami H."/>
        </authorList>
    </citation>
    <scope>NUCLEOTIDE SEQUENCE</scope>
    <source>
        <strain evidence="1">Expedition CK06-06</strain>
    </source>
</reference>
<evidence type="ECO:0008006" key="2">
    <source>
        <dbReference type="Google" id="ProtNLM"/>
    </source>
</evidence>
<dbReference type="EMBL" id="BARW01025813">
    <property type="protein sequence ID" value="GAJ12705.1"/>
    <property type="molecule type" value="Genomic_DNA"/>
</dbReference>
<dbReference type="AlphaFoldDB" id="X1VSI6"/>
<gene>
    <name evidence="1" type="ORF">S12H4_42222</name>
</gene>